<sequence>MSLAGKMETVVEVKSPAAKFHEVFSCKPHIIASMSPQSIQGCDLLEGQWGNPGCIICWRYFHADGVHHFAKEKMEIIDNEKYITNFKVIEGSLLETYKSFCSTVKVTPKEDGSCSLVHWTFEYEKLNKDVPDPSGKLQVVVDVAKDIDAFLLSQKA</sequence>
<name>A0ACC1XGE2_MELAZ</name>
<protein>
    <submittedName>
        <fullName evidence="1">MLP protein</fullName>
    </submittedName>
</protein>
<evidence type="ECO:0000313" key="1">
    <source>
        <dbReference type="EMBL" id="KAJ4710009.1"/>
    </source>
</evidence>
<comment type="caution">
    <text evidence="1">The sequence shown here is derived from an EMBL/GenBank/DDBJ whole genome shotgun (WGS) entry which is preliminary data.</text>
</comment>
<evidence type="ECO:0000313" key="2">
    <source>
        <dbReference type="Proteomes" id="UP001164539"/>
    </source>
</evidence>
<dbReference type="Proteomes" id="UP001164539">
    <property type="component" value="Chromosome 9"/>
</dbReference>
<reference evidence="1 2" key="1">
    <citation type="journal article" date="2023" name="Science">
        <title>Complex scaffold remodeling in plant triterpene biosynthesis.</title>
        <authorList>
            <person name="De La Pena R."/>
            <person name="Hodgson H."/>
            <person name="Liu J.C."/>
            <person name="Stephenson M.J."/>
            <person name="Martin A.C."/>
            <person name="Owen C."/>
            <person name="Harkess A."/>
            <person name="Leebens-Mack J."/>
            <person name="Jimenez L.E."/>
            <person name="Osbourn A."/>
            <person name="Sattely E.S."/>
        </authorList>
    </citation>
    <scope>NUCLEOTIDE SEQUENCE [LARGE SCALE GENOMIC DNA]</scope>
    <source>
        <strain evidence="2">cv. JPN11</strain>
        <tissue evidence="1">Leaf</tissue>
    </source>
</reference>
<dbReference type="EMBL" id="CM051402">
    <property type="protein sequence ID" value="KAJ4710009.1"/>
    <property type="molecule type" value="Genomic_DNA"/>
</dbReference>
<accession>A0ACC1XGE2</accession>
<keyword evidence="2" id="KW-1185">Reference proteome</keyword>
<organism evidence="1 2">
    <name type="scientific">Melia azedarach</name>
    <name type="common">Chinaberry tree</name>
    <dbReference type="NCBI Taxonomy" id="155640"/>
    <lineage>
        <taxon>Eukaryota</taxon>
        <taxon>Viridiplantae</taxon>
        <taxon>Streptophyta</taxon>
        <taxon>Embryophyta</taxon>
        <taxon>Tracheophyta</taxon>
        <taxon>Spermatophyta</taxon>
        <taxon>Magnoliopsida</taxon>
        <taxon>eudicotyledons</taxon>
        <taxon>Gunneridae</taxon>
        <taxon>Pentapetalae</taxon>
        <taxon>rosids</taxon>
        <taxon>malvids</taxon>
        <taxon>Sapindales</taxon>
        <taxon>Meliaceae</taxon>
        <taxon>Melia</taxon>
    </lineage>
</organism>
<gene>
    <name evidence="1" type="ORF">OWV82_016245</name>
</gene>
<proteinExistence type="predicted"/>